<keyword evidence="2" id="KW-0805">Transcription regulation</keyword>
<evidence type="ECO:0000256" key="5">
    <source>
        <dbReference type="SAM" id="Phobius"/>
    </source>
</evidence>
<dbReference type="Gene3D" id="3.40.190.290">
    <property type="match status" value="1"/>
</dbReference>
<sequence length="307" mass="33759">MDHLKAMKVFQRIAERGSLSAASLDLGLSRGGASAVLSELEAYLGVQLIERTTRRLRLTEDGRHYLERSRSITEAVQILEDEIGAAERQPRGRLRVQIPSGLTAMALAPAVNSFMETYPHIELDILSGDAVPDFIGQQIDAAVIIGSVPEADIVARPLGRIPSTTAAAPRYIERHGVPATVADLSRHRCVAAIIPGSGQRAPWRFHIAGKDAQLRVDGRLAFESPMAAVAAAVWGAGIVQFASYLLYSDIRAGRLVEVLEDARPRGVGLHLVHPRHRLKPKKLKIFEQFLRQLDVETRQKWRIKAVS</sequence>
<dbReference type="GO" id="GO:0006351">
    <property type="term" value="P:DNA-templated transcription"/>
    <property type="evidence" value="ECO:0007669"/>
    <property type="project" value="TreeGrafter"/>
</dbReference>
<feature type="domain" description="HTH lysR-type" evidence="6">
    <location>
        <begin position="1"/>
        <end position="59"/>
    </location>
</feature>
<reference evidence="8" key="1">
    <citation type="submission" date="2017-08" db="EMBL/GenBank/DDBJ databases">
        <authorList>
            <person name="Varghese N."/>
            <person name="Submissions S."/>
        </authorList>
    </citation>
    <scope>NUCLEOTIDE SEQUENCE [LARGE SCALE GENOMIC DNA]</scope>
    <source>
        <strain evidence="8">KCTC 23107</strain>
    </source>
</reference>
<accession>A0A286IBL1</accession>
<dbReference type="SUPFAM" id="SSF46785">
    <property type="entry name" value="Winged helix' DNA-binding domain"/>
    <property type="match status" value="1"/>
</dbReference>
<evidence type="ECO:0000256" key="3">
    <source>
        <dbReference type="ARBA" id="ARBA00023125"/>
    </source>
</evidence>
<dbReference type="EMBL" id="OCPC01000003">
    <property type="protein sequence ID" value="SOE17523.1"/>
    <property type="molecule type" value="Genomic_DNA"/>
</dbReference>
<comment type="similarity">
    <text evidence="1">Belongs to the LysR transcriptional regulatory family.</text>
</comment>
<dbReference type="Pfam" id="PF03466">
    <property type="entry name" value="LysR_substrate"/>
    <property type="match status" value="1"/>
</dbReference>
<feature type="transmembrane region" description="Helical" evidence="5">
    <location>
        <begin position="226"/>
        <end position="247"/>
    </location>
</feature>
<protein>
    <submittedName>
        <fullName evidence="7">LysR family transcriptional regulator</fullName>
    </submittedName>
</protein>
<dbReference type="SUPFAM" id="SSF53850">
    <property type="entry name" value="Periplasmic binding protein-like II"/>
    <property type="match status" value="1"/>
</dbReference>
<evidence type="ECO:0000313" key="7">
    <source>
        <dbReference type="EMBL" id="SOE17523.1"/>
    </source>
</evidence>
<dbReference type="InterPro" id="IPR036390">
    <property type="entry name" value="WH_DNA-bd_sf"/>
</dbReference>
<dbReference type="InterPro" id="IPR000847">
    <property type="entry name" value="LysR_HTH_N"/>
</dbReference>
<dbReference type="Proteomes" id="UP000219465">
    <property type="component" value="Unassembled WGS sequence"/>
</dbReference>
<name>A0A286IBL1_9HYPH</name>
<evidence type="ECO:0000256" key="1">
    <source>
        <dbReference type="ARBA" id="ARBA00009437"/>
    </source>
</evidence>
<keyword evidence="8" id="KW-1185">Reference proteome</keyword>
<dbReference type="Pfam" id="PF00126">
    <property type="entry name" value="HTH_1"/>
    <property type="match status" value="1"/>
</dbReference>
<dbReference type="GO" id="GO:0003700">
    <property type="term" value="F:DNA-binding transcription factor activity"/>
    <property type="evidence" value="ECO:0007669"/>
    <property type="project" value="InterPro"/>
</dbReference>
<keyword evidence="4" id="KW-0804">Transcription</keyword>
<evidence type="ECO:0000256" key="4">
    <source>
        <dbReference type="ARBA" id="ARBA00023163"/>
    </source>
</evidence>
<dbReference type="CDD" id="cd08422">
    <property type="entry name" value="PBP2_CrgA_like"/>
    <property type="match status" value="1"/>
</dbReference>
<evidence type="ECO:0000256" key="2">
    <source>
        <dbReference type="ARBA" id="ARBA00023015"/>
    </source>
</evidence>
<dbReference type="RefSeq" id="WP_097108012.1">
    <property type="nucleotide sequence ID" value="NZ_OCPC01000003.1"/>
</dbReference>
<dbReference type="AlphaFoldDB" id="A0A286IBL1"/>
<dbReference type="PANTHER" id="PTHR30537">
    <property type="entry name" value="HTH-TYPE TRANSCRIPTIONAL REGULATOR"/>
    <property type="match status" value="1"/>
</dbReference>
<keyword evidence="5" id="KW-0472">Membrane</keyword>
<evidence type="ECO:0000313" key="8">
    <source>
        <dbReference type="Proteomes" id="UP000219465"/>
    </source>
</evidence>
<keyword evidence="3" id="KW-0238">DNA-binding</keyword>
<keyword evidence="5" id="KW-0812">Transmembrane</keyword>
<evidence type="ECO:0000259" key="6">
    <source>
        <dbReference type="PROSITE" id="PS50931"/>
    </source>
</evidence>
<dbReference type="PROSITE" id="PS50931">
    <property type="entry name" value="HTH_LYSR"/>
    <property type="match status" value="1"/>
</dbReference>
<dbReference type="InterPro" id="IPR058163">
    <property type="entry name" value="LysR-type_TF_proteobact-type"/>
</dbReference>
<keyword evidence="5" id="KW-1133">Transmembrane helix</keyword>
<dbReference type="InterPro" id="IPR036388">
    <property type="entry name" value="WH-like_DNA-bd_sf"/>
</dbReference>
<dbReference type="OrthoDB" id="9786526at2"/>
<dbReference type="InterPro" id="IPR005119">
    <property type="entry name" value="LysR_subst-bd"/>
</dbReference>
<dbReference type="GO" id="GO:0043565">
    <property type="term" value="F:sequence-specific DNA binding"/>
    <property type="evidence" value="ECO:0007669"/>
    <property type="project" value="TreeGrafter"/>
</dbReference>
<organism evidence="7 8">
    <name type="scientific">Hoeflea halophila</name>
    <dbReference type="NCBI Taxonomy" id="714899"/>
    <lineage>
        <taxon>Bacteria</taxon>
        <taxon>Pseudomonadati</taxon>
        <taxon>Pseudomonadota</taxon>
        <taxon>Alphaproteobacteria</taxon>
        <taxon>Hyphomicrobiales</taxon>
        <taxon>Rhizobiaceae</taxon>
        <taxon>Hoeflea</taxon>
    </lineage>
</organism>
<gene>
    <name evidence="7" type="ORF">SAMN05877838_2423</name>
</gene>
<dbReference type="Gene3D" id="1.10.10.10">
    <property type="entry name" value="Winged helix-like DNA-binding domain superfamily/Winged helix DNA-binding domain"/>
    <property type="match status" value="1"/>
</dbReference>
<proteinExistence type="inferred from homology"/>
<dbReference type="PANTHER" id="PTHR30537:SF72">
    <property type="entry name" value="LYSR FAMILY TRANSCRIPTIONAL REGULATOR"/>
    <property type="match status" value="1"/>
</dbReference>